<gene>
    <name evidence="9" type="ORF">JM946_18960</name>
</gene>
<evidence type="ECO:0000256" key="4">
    <source>
        <dbReference type="ARBA" id="ARBA00023004"/>
    </source>
</evidence>
<evidence type="ECO:0000313" key="9">
    <source>
        <dbReference type="EMBL" id="MBM0106819.1"/>
    </source>
</evidence>
<accession>A0ABS1X0S7</accession>
<dbReference type="PANTHER" id="PTHR40980">
    <property type="entry name" value="PLUG DOMAIN-CONTAINING PROTEIN"/>
    <property type="match status" value="1"/>
</dbReference>
<dbReference type="Gene3D" id="3.55.50.30">
    <property type="match status" value="1"/>
</dbReference>
<keyword evidence="5" id="KW-0472">Membrane</keyword>
<evidence type="ECO:0000256" key="2">
    <source>
        <dbReference type="ARBA" id="ARBA00022448"/>
    </source>
</evidence>
<feature type="chain" id="PRO_5047132098" evidence="7">
    <location>
        <begin position="29"/>
        <end position="1056"/>
    </location>
</feature>
<comment type="subcellular location">
    <subcellularLocation>
        <location evidence="1">Cell outer membrane</location>
    </subcellularLocation>
</comment>
<dbReference type="Gene3D" id="2.40.170.20">
    <property type="entry name" value="TonB-dependent receptor, beta-barrel domain"/>
    <property type="match status" value="1"/>
</dbReference>
<keyword evidence="3" id="KW-0410">Iron transport</keyword>
<dbReference type="SUPFAM" id="SSF56935">
    <property type="entry name" value="Porins"/>
    <property type="match status" value="1"/>
</dbReference>
<dbReference type="SUPFAM" id="SSF49464">
    <property type="entry name" value="Carboxypeptidase regulatory domain-like"/>
    <property type="match status" value="1"/>
</dbReference>
<dbReference type="InterPro" id="IPR000531">
    <property type="entry name" value="Beta-barrel_TonB"/>
</dbReference>
<dbReference type="InterPro" id="IPR036942">
    <property type="entry name" value="Beta-barrel_TonB_sf"/>
</dbReference>
<feature type="domain" description="Secretin/TonB short N-terminal" evidence="8">
    <location>
        <begin position="56"/>
        <end position="106"/>
    </location>
</feature>
<evidence type="ECO:0000313" key="10">
    <source>
        <dbReference type="Proteomes" id="UP000661077"/>
    </source>
</evidence>
<feature type="signal peptide" evidence="7">
    <location>
        <begin position="1"/>
        <end position="28"/>
    </location>
</feature>
<organism evidence="9 10">
    <name type="scientific">Steroidobacter gossypii</name>
    <dbReference type="NCBI Taxonomy" id="2805490"/>
    <lineage>
        <taxon>Bacteria</taxon>
        <taxon>Pseudomonadati</taxon>
        <taxon>Pseudomonadota</taxon>
        <taxon>Gammaproteobacteria</taxon>
        <taxon>Steroidobacterales</taxon>
        <taxon>Steroidobacteraceae</taxon>
        <taxon>Steroidobacter</taxon>
    </lineage>
</organism>
<evidence type="ECO:0000256" key="5">
    <source>
        <dbReference type="ARBA" id="ARBA00023136"/>
    </source>
</evidence>
<keyword evidence="9" id="KW-0675">Receptor</keyword>
<comment type="caution">
    <text evidence="9">The sequence shown here is derived from an EMBL/GenBank/DDBJ whole genome shotgun (WGS) entry which is preliminary data.</text>
</comment>
<dbReference type="Pfam" id="PF13620">
    <property type="entry name" value="CarboxypepD_reg"/>
    <property type="match status" value="1"/>
</dbReference>
<evidence type="ECO:0000256" key="3">
    <source>
        <dbReference type="ARBA" id="ARBA00022496"/>
    </source>
</evidence>
<name>A0ABS1X0S7_9GAMM</name>
<dbReference type="EMBL" id="JAEVLS010000004">
    <property type="protein sequence ID" value="MBM0106819.1"/>
    <property type="molecule type" value="Genomic_DNA"/>
</dbReference>
<protein>
    <submittedName>
        <fullName evidence="9">TonB-dependent receptor</fullName>
    </submittedName>
</protein>
<evidence type="ECO:0000259" key="8">
    <source>
        <dbReference type="SMART" id="SM00965"/>
    </source>
</evidence>
<dbReference type="PANTHER" id="PTHR40980:SF4">
    <property type="entry name" value="TONB-DEPENDENT RECEPTOR-LIKE BETA-BARREL DOMAIN-CONTAINING PROTEIN"/>
    <property type="match status" value="1"/>
</dbReference>
<keyword evidence="7" id="KW-0732">Signal</keyword>
<dbReference type="InterPro" id="IPR011662">
    <property type="entry name" value="Secretin/TonB_short_N"/>
</dbReference>
<dbReference type="RefSeq" id="WP_203168934.1">
    <property type="nucleotide sequence ID" value="NZ_JAEVLS010000004.1"/>
</dbReference>
<evidence type="ECO:0000256" key="6">
    <source>
        <dbReference type="ARBA" id="ARBA00023237"/>
    </source>
</evidence>
<dbReference type="InterPro" id="IPR037066">
    <property type="entry name" value="Plug_dom_sf"/>
</dbReference>
<keyword evidence="4" id="KW-0408">Iron</keyword>
<keyword evidence="2" id="KW-0813">Transport</keyword>
<dbReference type="InterPro" id="IPR008969">
    <property type="entry name" value="CarboxyPept-like_regulatory"/>
</dbReference>
<dbReference type="Gene3D" id="2.170.130.10">
    <property type="entry name" value="TonB-dependent receptor, plug domain"/>
    <property type="match status" value="1"/>
</dbReference>
<dbReference type="Gene3D" id="2.60.40.1120">
    <property type="entry name" value="Carboxypeptidase-like, regulatory domain"/>
    <property type="match status" value="1"/>
</dbReference>
<dbReference type="Proteomes" id="UP000661077">
    <property type="component" value="Unassembled WGS sequence"/>
</dbReference>
<keyword evidence="6" id="KW-0998">Cell outer membrane</keyword>
<sequence length="1056" mass="118328">MRSLLFTATAMVAPLSLLAVPFASPAHAQEQKVMSFSVSAQPLASALEEFSRQADVTVTASGRLTEGKQSPGFTGDATTAEAIGALLKGTGLRAREQGGALVIDLEQPAGVLGAVRGQVLRADDQVPVRNAQVTIVGTEFRTTTDRFGRFEMTLPAGEHQLRLDHPEYGAQTVANVKVAADLALELELKLQPAPAAVTSEQPEVIESVEVTAARYTERAIDLERTAAGVIDTIDFGQIARFDDSTISTALTRIVGVSLEEGRYAVVRGMKSRYQSVYFNNAILPNTDPGRRDLAMDIFPTSIMEALALQKTASPDVPATATAGHIAMRTKAVPDEPFLKISTSLDFWDDVDDDVLRVEGGERDWLGRDDGARALPAELAAIKDTYYRNDGSADYPLSPDQQIAAAASIRHPDINVGESNLNGTLDISGGYRWYFGEQSAGVIGAVRYSNRWTNRDIENYRFSRDLELDENGQVIDVGSEISSYNDTWDSNNIIDASAMLNFVWQPAEAHEVGLNNMLLRHSLNSVERAYDPEITLDENGNVLFNPNNDFSYAYGIDWVEEQLWSSQLWGKHEFDRLGGLTVDWLAMRARGEFDRPDSKRYTWTSTDQFASAQLRGGDNNNRFEWEAMQERSTGYRADLSLPLVENASLSAKLQGGFYLLDRERDGYEYSWYYHWQQLAAGDLTLQELESSQPSGLFNRDNLCAGQGANTCVALQVYGVDPADDIGWSGDSYRVEQQTDAVYLMADVDILEKVRASFGMRRETFEIEADTYEYTLEPLVSLLDEQYDLASLSVTYRFNPQWQLRLGYGDTVSWPEVFEIVPRTFTDYDTLEQYQGNPRLRPAEIKNYDVRLEWYPGEDQSITLAWYTKDLENAIENTFLGESEEYQYYTFDNVSSASVDGWELDLRQVFSFGADHELFVQASYTDINSEVNLPSDTREYDPNRPLQGQPDYLINVQLGYDHFATQQQFTVVYSRRGEELAIVTAAEGAAAIRNNVYEQPYEDLKLIYQKNFGPNWSVLLSMDNVLGSERNLEYEGYGLPYLKFDPGRRAKLKVSYTF</sequence>
<keyword evidence="10" id="KW-1185">Reference proteome</keyword>
<evidence type="ECO:0000256" key="7">
    <source>
        <dbReference type="SAM" id="SignalP"/>
    </source>
</evidence>
<dbReference type="Pfam" id="PF00593">
    <property type="entry name" value="TonB_dep_Rec_b-barrel"/>
    <property type="match status" value="1"/>
</dbReference>
<evidence type="ECO:0000256" key="1">
    <source>
        <dbReference type="ARBA" id="ARBA00004442"/>
    </source>
</evidence>
<reference evidence="9 10" key="1">
    <citation type="journal article" date="2021" name="Int. J. Syst. Evol. Microbiol.">
        <title>Steroidobacter gossypii sp. nov., isolated from soil of cotton cropping field.</title>
        <authorList>
            <person name="Huang R."/>
            <person name="Yang S."/>
            <person name="Zhen C."/>
            <person name="Liu W."/>
        </authorList>
    </citation>
    <scope>NUCLEOTIDE SEQUENCE [LARGE SCALE GENOMIC DNA]</scope>
    <source>
        <strain evidence="9 10">S1-65</strain>
    </source>
</reference>
<keyword evidence="3" id="KW-0406">Ion transport</keyword>
<dbReference type="SMART" id="SM00965">
    <property type="entry name" value="STN"/>
    <property type="match status" value="1"/>
</dbReference>
<proteinExistence type="predicted"/>